<feature type="region of interest" description="Disordered" evidence="1">
    <location>
        <begin position="518"/>
        <end position="538"/>
    </location>
</feature>
<feature type="region of interest" description="Disordered" evidence="1">
    <location>
        <begin position="283"/>
        <end position="320"/>
    </location>
</feature>
<dbReference type="Proteomes" id="UP000019063">
    <property type="component" value="Unassembled WGS sequence"/>
</dbReference>
<dbReference type="PRINTS" id="PR00507">
    <property type="entry name" value="N12N6MTFRASE"/>
</dbReference>
<gene>
    <name evidence="2" type="ORF">ATO8_16845</name>
</gene>
<dbReference type="Gene3D" id="3.40.50.150">
    <property type="entry name" value="Vaccinia Virus protein VP39"/>
    <property type="match status" value="1"/>
</dbReference>
<protein>
    <submittedName>
        <fullName evidence="2">Uncharacterized protein</fullName>
    </submittedName>
</protein>
<evidence type="ECO:0000313" key="2">
    <source>
        <dbReference type="EMBL" id="ETW11602.1"/>
    </source>
</evidence>
<dbReference type="RefSeq" id="WP_051487855.1">
    <property type="nucleotide sequence ID" value="NZ_AQQW01000011.1"/>
</dbReference>
<proteinExistence type="predicted"/>
<dbReference type="eggNOG" id="COG0827">
    <property type="taxonomic scope" value="Bacteria"/>
</dbReference>
<accession>W4HFR1</accession>
<sequence>MPARTITTDTAADNARKFDQYYTPPDYAAHCIAMVNALYPEQPFDNVVEPSAGSGSFSSQLGDNCIALDIDPAAPGIEQADYLRWQPAGDLGRCLVIGNPPFANQAALEFLNHAAQTADVVAMILPRTFSKVSQRDRVDRNFHLVYEETVPAFAFDYRGQAVDKPCVFQIWERRPEERPILTRKTRHPHFARCKSQADADVVIRRVGADAGRLKPLDRTWSPQSNIYLRAVECTPDQLRARFEQLDMTSAARNGCGGGSINLTEIVSLYAEALEGENTVHSIVSADGHASPGPNEESKATGQPGEKAPCPTHSPIEQTEPEPEHVWLNTGGRAATTSDIVARVNETAKGTAKRVTFTAPPSIRKMSAQNRIDPHFHLVAEIDCAVEIVDTFGKKRTFAAVRQRWERRSDRRTLHRLASAHSDFEFCSRADADIAIQRVGAAAGRLKRPTDAGSDQSHTFVRATGCTSEELWARLAAIDFDAVRHQTAAVPSIAKPEIVALYDAARRVAAAVLVTDGSAKRADAETIGRPSDRPSRLSD</sequence>
<dbReference type="InterPro" id="IPR029063">
    <property type="entry name" value="SAM-dependent_MTases_sf"/>
</dbReference>
<comment type="caution">
    <text evidence="2">The sequence shown here is derived from an EMBL/GenBank/DDBJ whole genome shotgun (WGS) entry which is preliminary data.</text>
</comment>
<organism evidence="2 3">
    <name type="scientific">Roseivivax marinus</name>
    <dbReference type="NCBI Taxonomy" id="1379903"/>
    <lineage>
        <taxon>Bacteria</taxon>
        <taxon>Pseudomonadati</taxon>
        <taxon>Pseudomonadota</taxon>
        <taxon>Alphaproteobacteria</taxon>
        <taxon>Rhodobacterales</taxon>
        <taxon>Roseobacteraceae</taxon>
        <taxon>Roseivivax</taxon>
    </lineage>
</organism>
<dbReference type="EMBL" id="AQQW01000011">
    <property type="protein sequence ID" value="ETW11602.1"/>
    <property type="molecule type" value="Genomic_DNA"/>
</dbReference>
<dbReference type="AlphaFoldDB" id="W4HFR1"/>
<evidence type="ECO:0000256" key="1">
    <source>
        <dbReference type="SAM" id="MobiDB-lite"/>
    </source>
</evidence>
<dbReference type="SUPFAM" id="SSF53335">
    <property type="entry name" value="S-adenosyl-L-methionine-dependent methyltransferases"/>
    <property type="match status" value="1"/>
</dbReference>
<name>W4HFR1_9RHOB</name>
<keyword evidence="3" id="KW-1185">Reference proteome</keyword>
<evidence type="ECO:0000313" key="3">
    <source>
        <dbReference type="Proteomes" id="UP000019063"/>
    </source>
</evidence>
<reference evidence="2 3" key="1">
    <citation type="journal article" date="2014" name="Antonie Van Leeuwenhoek">
        <title>Roseivivax atlanticus sp. nov., isolated from surface seawater of the Atlantic Ocean.</title>
        <authorList>
            <person name="Li G."/>
            <person name="Lai Q."/>
            <person name="Liu X."/>
            <person name="Sun F."/>
            <person name="Shao Z."/>
        </authorList>
    </citation>
    <scope>NUCLEOTIDE SEQUENCE [LARGE SCALE GENOMIC DNA]</scope>
    <source>
        <strain evidence="2 3">22II-s10s</strain>
    </source>
</reference>